<keyword evidence="3 7" id="KW-0808">Transferase</keyword>
<sequence>MKETLLFPGLGLEFELSRVAFQLGPITVYWYGIIAATALTLGMLYCYRKARSFGVDPDKIVDLILVTVLLGVVCARIYYVVFSWDQYKDDLMSVFRIWEGGIAIYGGIIGGLIGIVIMCKVTGIKLLPMLDLAVAPLILGQAIGRWGNFVNIEAFGCNTTLPWGMTGPAIVNYLASHQKSLAEIGVVVDPTQPVHPTFFYESAWCFLGFLILLYLTRHRRFDGQLTLFYAGWYGAGRFVIEGLRTDSLMWGGVRVSQALALVGSVAAFVILFAVMSKIKKADDPEYLKVFVLTPEGQKIVLGQPEGPKPEPSPQEPSGDTSGGGEEPSPSHGEGKPQD</sequence>
<keyword evidence="9" id="KW-0328">Glycosyltransferase</keyword>
<feature type="transmembrane region" description="Helical" evidence="7">
    <location>
        <begin position="28"/>
        <end position="48"/>
    </location>
</feature>
<dbReference type="HAMAP" id="MF_01147">
    <property type="entry name" value="Lgt"/>
    <property type="match status" value="1"/>
</dbReference>
<feature type="transmembrane region" description="Helical" evidence="7">
    <location>
        <begin position="102"/>
        <end position="119"/>
    </location>
</feature>
<evidence type="ECO:0000256" key="2">
    <source>
        <dbReference type="ARBA" id="ARBA00022475"/>
    </source>
</evidence>
<evidence type="ECO:0000256" key="4">
    <source>
        <dbReference type="ARBA" id="ARBA00022692"/>
    </source>
</evidence>
<dbReference type="EMBL" id="CACRSL010000003">
    <property type="protein sequence ID" value="VYS77078.1"/>
    <property type="molecule type" value="Genomic_DNA"/>
</dbReference>
<dbReference type="AlphaFoldDB" id="A0A6N2R936"/>
<feature type="transmembrane region" description="Helical" evidence="7">
    <location>
        <begin position="60"/>
        <end position="82"/>
    </location>
</feature>
<feature type="transmembrane region" description="Helical" evidence="7">
    <location>
        <begin position="255"/>
        <end position="274"/>
    </location>
</feature>
<dbReference type="PANTHER" id="PTHR30589">
    <property type="entry name" value="PROLIPOPROTEIN DIACYLGLYCERYL TRANSFERASE"/>
    <property type="match status" value="1"/>
</dbReference>
<organism evidence="9">
    <name type="scientific">uncultured Anaerotruncus sp</name>
    <dbReference type="NCBI Taxonomy" id="905011"/>
    <lineage>
        <taxon>Bacteria</taxon>
        <taxon>Bacillati</taxon>
        <taxon>Bacillota</taxon>
        <taxon>Clostridia</taxon>
        <taxon>Eubacteriales</taxon>
        <taxon>Oscillospiraceae</taxon>
        <taxon>Anaerotruncus</taxon>
        <taxon>environmental samples</taxon>
    </lineage>
</organism>
<feature type="transmembrane region" description="Helical" evidence="7">
    <location>
        <begin position="126"/>
        <end position="144"/>
    </location>
</feature>
<evidence type="ECO:0000256" key="1">
    <source>
        <dbReference type="ARBA" id="ARBA00007150"/>
    </source>
</evidence>
<dbReference type="PROSITE" id="PS01311">
    <property type="entry name" value="LGT"/>
    <property type="match status" value="1"/>
</dbReference>
<keyword evidence="4 7" id="KW-0812">Transmembrane</keyword>
<evidence type="ECO:0000256" key="5">
    <source>
        <dbReference type="ARBA" id="ARBA00022989"/>
    </source>
</evidence>
<dbReference type="NCBIfam" id="TIGR00544">
    <property type="entry name" value="lgt"/>
    <property type="match status" value="1"/>
</dbReference>
<keyword evidence="9" id="KW-0449">Lipoprotein</keyword>
<keyword evidence="6 7" id="KW-0472">Membrane</keyword>
<evidence type="ECO:0000256" key="6">
    <source>
        <dbReference type="ARBA" id="ARBA00023136"/>
    </source>
</evidence>
<comment type="catalytic activity">
    <reaction evidence="7">
        <text>L-cysteinyl-[prolipoprotein] + a 1,2-diacyl-sn-glycero-3-phospho-(1'-sn-glycerol) = an S-1,2-diacyl-sn-glyceryl-L-cysteinyl-[prolipoprotein] + sn-glycerol 1-phosphate + H(+)</text>
        <dbReference type="Rhea" id="RHEA:56712"/>
        <dbReference type="Rhea" id="RHEA-COMP:14679"/>
        <dbReference type="Rhea" id="RHEA-COMP:14680"/>
        <dbReference type="ChEBI" id="CHEBI:15378"/>
        <dbReference type="ChEBI" id="CHEBI:29950"/>
        <dbReference type="ChEBI" id="CHEBI:57685"/>
        <dbReference type="ChEBI" id="CHEBI:64716"/>
        <dbReference type="ChEBI" id="CHEBI:140658"/>
        <dbReference type="EC" id="2.5.1.145"/>
    </reaction>
</comment>
<dbReference type="Pfam" id="PF01790">
    <property type="entry name" value="LGT"/>
    <property type="match status" value="1"/>
</dbReference>
<evidence type="ECO:0000313" key="9">
    <source>
        <dbReference type="EMBL" id="VYS77078.1"/>
    </source>
</evidence>
<evidence type="ECO:0000256" key="8">
    <source>
        <dbReference type="SAM" id="MobiDB-lite"/>
    </source>
</evidence>
<dbReference type="GO" id="GO:0042158">
    <property type="term" value="P:lipoprotein biosynthetic process"/>
    <property type="evidence" value="ECO:0007669"/>
    <property type="project" value="UniProtKB-UniRule"/>
</dbReference>
<feature type="region of interest" description="Disordered" evidence="8">
    <location>
        <begin position="300"/>
        <end position="338"/>
    </location>
</feature>
<feature type="transmembrane region" description="Helical" evidence="7">
    <location>
        <begin position="227"/>
        <end position="243"/>
    </location>
</feature>
<keyword evidence="2 7" id="KW-1003">Cell membrane</keyword>
<name>A0A6N2R936_9FIRM</name>
<reference evidence="9" key="1">
    <citation type="submission" date="2019-11" db="EMBL/GenBank/DDBJ databases">
        <authorList>
            <person name="Feng L."/>
        </authorList>
    </citation>
    <scope>NUCLEOTIDE SEQUENCE</scope>
    <source>
        <strain evidence="9">AundefinedLFYP135</strain>
    </source>
</reference>
<evidence type="ECO:0000256" key="3">
    <source>
        <dbReference type="ARBA" id="ARBA00022679"/>
    </source>
</evidence>
<comment type="similarity">
    <text evidence="1 7">Belongs to the Lgt family.</text>
</comment>
<gene>
    <name evidence="7 9" type="primary">lgt</name>
    <name evidence="9" type="ORF">AULFYP135_00290</name>
</gene>
<dbReference type="InterPro" id="IPR001640">
    <property type="entry name" value="Lgt"/>
</dbReference>
<keyword evidence="5 7" id="KW-1133">Transmembrane helix</keyword>
<feature type="transmembrane region" description="Helical" evidence="7">
    <location>
        <begin position="198"/>
        <end position="215"/>
    </location>
</feature>
<dbReference type="GO" id="GO:0005886">
    <property type="term" value="C:plasma membrane"/>
    <property type="evidence" value="ECO:0007669"/>
    <property type="project" value="UniProtKB-SubCell"/>
</dbReference>
<comment type="function">
    <text evidence="7">Catalyzes the transfer of the diacylglyceryl group from phosphatidylglycerol to the sulfhydryl group of the N-terminal cysteine of a prolipoprotein, the first step in the formation of mature lipoproteins.</text>
</comment>
<protein>
    <recommendedName>
        <fullName evidence="7">Phosphatidylglycerol--prolipoprotein diacylglyceryl transferase</fullName>
        <ecNumber evidence="7">2.5.1.145</ecNumber>
    </recommendedName>
</protein>
<accession>A0A6N2R936</accession>
<comment type="pathway">
    <text evidence="7">Protein modification; lipoprotein biosynthesis (diacylglyceryl transfer).</text>
</comment>
<proteinExistence type="inferred from homology"/>
<comment type="subcellular location">
    <subcellularLocation>
        <location evidence="7">Cell membrane</location>
        <topology evidence="7">Multi-pass membrane protein</topology>
    </subcellularLocation>
</comment>
<feature type="binding site" evidence="7">
    <location>
        <position position="145"/>
    </location>
    <ligand>
        <name>a 1,2-diacyl-sn-glycero-3-phospho-(1'-sn-glycerol)</name>
        <dbReference type="ChEBI" id="CHEBI:64716"/>
    </ligand>
</feature>
<dbReference type="GO" id="GO:0008961">
    <property type="term" value="F:phosphatidylglycerol-prolipoprotein diacylglyceryl transferase activity"/>
    <property type="evidence" value="ECO:0007669"/>
    <property type="project" value="UniProtKB-UniRule"/>
</dbReference>
<dbReference type="EC" id="2.5.1.145" evidence="7"/>
<dbReference type="PANTHER" id="PTHR30589:SF0">
    <property type="entry name" value="PHOSPHATIDYLGLYCEROL--PROLIPOPROTEIN DIACYLGLYCERYL TRANSFERASE"/>
    <property type="match status" value="1"/>
</dbReference>
<evidence type="ECO:0000256" key="7">
    <source>
        <dbReference type="HAMAP-Rule" id="MF_01147"/>
    </source>
</evidence>
<dbReference type="UniPathway" id="UPA00664"/>